<dbReference type="Proteomes" id="UP000027866">
    <property type="component" value="Unassembled WGS sequence"/>
</dbReference>
<name>A0A074N501_9SPHN</name>
<dbReference type="KEGG" id="elq:Ga0102493_112069"/>
<accession>A0A074N501</accession>
<comment type="caution">
    <text evidence="1">The sequence shown here is derived from an EMBL/GenBank/DDBJ whole genome shotgun (WGS) entry which is preliminary data.</text>
</comment>
<dbReference type="EMBL" id="JMIX01000007">
    <property type="protein sequence ID" value="KEO93047.1"/>
    <property type="molecule type" value="Genomic_DNA"/>
</dbReference>
<keyword evidence="2" id="KW-1185">Reference proteome</keyword>
<sequence>MKIDLFALGVVATAFVLHPTAFEQDTDAPEHEAEAMTDEPGKPCELHVWPTENYLGVKMGLLSGFGGIGAVADLAANKKGVTNVKTLMREYLRPEIQLAELEKLDYVTRLGLDPAQYRVVNGDRLVSKGIGQVKNPLENFPPKDDTMVAAAQEELRDAYSKGFAEWVEKKSGT</sequence>
<dbReference type="OrthoDB" id="7506853at2"/>
<reference evidence="1 2" key="1">
    <citation type="submission" date="2014-04" db="EMBL/GenBank/DDBJ databases">
        <title>A comprehensive comparison of genomes of Erythrobacter spp. Strains.</title>
        <authorList>
            <person name="Zheng Q."/>
        </authorList>
    </citation>
    <scope>NUCLEOTIDE SEQUENCE [LARGE SCALE GENOMIC DNA]</scope>
    <source>
        <strain evidence="1 2">DSM 8509</strain>
    </source>
</reference>
<proteinExistence type="predicted"/>
<gene>
    <name evidence="1" type="ORF">EH32_12530</name>
</gene>
<dbReference type="AlphaFoldDB" id="A0A074N501"/>
<evidence type="ECO:0000313" key="1">
    <source>
        <dbReference type="EMBL" id="KEO93047.1"/>
    </source>
</evidence>
<protein>
    <submittedName>
        <fullName evidence="1">Uncharacterized protein</fullName>
    </submittedName>
</protein>
<organism evidence="1 2">
    <name type="scientific">Erythrobacter litoralis</name>
    <dbReference type="NCBI Taxonomy" id="39960"/>
    <lineage>
        <taxon>Bacteria</taxon>
        <taxon>Pseudomonadati</taxon>
        <taxon>Pseudomonadota</taxon>
        <taxon>Alphaproteobacteria</taxon>
        <taxon>Sphingomonadales</taxon>
        <taxon>Erythrobacteraceae</taxon>
        <taxon>Erythrobacter/Porphyrobacter group</taxon>
        <taxon>Erythrobacter</taxon>
    </lineage>
</organism>
<dbReference type="RefSeq" id="WP_034903881.1">
    <property type="nucleotide sequence ID" value="NZ_CP017057.1"/>
</dbReference>
<dbReference type="PATRIC" id="fig|39960.10.peg.1158"/>
<evidence type="ECO:0000313" key="2">
    <source>
        <dbReference type="Proteomes" id="UP000027866"/>
    </source>
</evidence>